<dbReference type="PROSITE" id="PS00463">
    <property type="entry name" value="ZN2_CY6_FUNGAL_1"/>
    <property type="match status" value="1"/>
</dbReference>
<feature type="region of interest" description="Disordered" evidence="6">
    <location>
        <begin position="55"/>
        <end position="82"/>
    </location>
</feature>
<sequence>MSPTRRHDLRSRAGCLTCKRRRKKCDERKPICSGCQRNYLDCDWYRSTEREIGESRLSLQQPEREPEGEQSIQPSEIGVSDIPPPQLPDCYPALIDWQSYIPEIPDISDVFGSQFPEIPRAITEGNNDALPSSWSNANLAGGSMHPSISPRKEDHDIASLSTDLGGVLRYIERTGVCLPLICPASLMLLMDSKTTCFLFEHYVYRTASVMAIVDGPANVLKTQLIPFALQSHLGMKAILMTSAIHISDSKPGWSALAWRYYGQVAKCIEDRITMINTGTLAAELVEETLVVCLLLAMFQPIGGSNGALFSRQLRHARKLLCHCQKNEIKLNLRSFIDDSYFYNSMIDSMSWLTRSARTLQQGDLEIDICPITLCSDMIKESYPGWLCGVSHQIMEYVWYASALSRRSHMERQQGNVLSEQIIMEYKELDMLFRSWQPTSDMLVRFPEHCTAAELYRIAGRLYLHRTIHPFRDTTTDVAIQEFVISFLNILKISSDMSKRPRVLCWTFVLVGTCVTSDSHREELMKWLQNSYDYSKMVNCGQTIRLLSKLWWVNDYEEDDMDTEGISSGFPEDADAGRGQSSRCSWDFFYVMRAIRRWDALIS</sequence>
<evidence type="ECO:0000256" key="4">
    <source>
        <dbReference type="ARBA" id="ARBA00023163"/>
    </source>
</evidence>
<keyword evidence="5" id="KW-0539">Nucleus</keyword>
<dbReference type="Pfam" id="PF00172">
    <property type="entry name" value="Zn_clus"/>
    <property type="match status" value="1"/>
</dbReference>
<reference evidence="8" key="2">
    <citation type="journal article" date="2023" name="IMA Fungus">
        <title>Comparative genomic study of the Penicillium genus elucidates a diverse pangenome and 15 lateral gene transfer events.</title>
        <authorList>
            <person name="Petersen C."/>
            <person name="Sorensen T."/>
            <person name="Nielsen M.R."/>
            <person name="Sondergaard T.E."/>
            <person name="Sorensen J.L."/>
            <person name="Fitzpatrick D.A."/>
            <person name="Frisvad J.C."/>
            <person name="Nielsen K.L."/>
        </authorList>
    </citation>
    <scope>NUCLEOTIDE SEQUENCE</scope>
    <source>
        <strain evidence="8">IBT 30069</strain>
    </source>
</reference>
<evidence type="ECO:0000256" key="2">
    <source>
        <dbReference type="ARBA" id="ARBA00023015"/>
    </source>
</evidence>
<dbReference type="CDD" id="cd00067">
    <property type="entry name" value="GAL4"/>
    <property type="match status" value="1"/>
</dbReference>
<reference evidence="8" key="1">
    <citation type="submission" date="2022-11" db="EMBL/GenBank/DDBJ databases">
        <authorList>
            <person name="Petersen C."/>
        </authorList>
    </citation>
    <scope>NUCLEOTIDE SEQUENCE</scope>
    <source>
        <strain evidence="8">IBT 30069</strain>
    </source>
</reference>
<evidence type="ECO:0000259" key="7">
    <source>
        <dbReference type="PROSITE" id="PS50048"/>
    </source>
</evidence>
<gene>
    <name evidence="8" type="ORF">N7456_003572</name>
</gene>
<dbReference type="PANTHER" id="PTHR37534:SF46">
    <property type="entry name" value="ZN(II)2CYS6 TRANSCRIPTION FACTOR (EUROFUNG)"/>
    <property type="match status" value="1"/>
</dbReference>
<keyword evidence="2" id="KW-0805">Transcription regulation</keyword>
<dbReference type="EMBL" id="JAPQKH010000003">
    <property type="protein sequence ID" value="KAJ5106897.1"/>
    <property type="molecule type" value="Genomic_DNA"/>
</dbReference>
<dbReference type="GO" id="GO:0000981">
    <property type="term" value="F:DNA-binding transcription factor activity, RNA polymerase II-specific"/>
    <property type="evidence" value="ECO:0007669"/>
    <property type="project" value="InterPro"/>
</dbReference>
<dbReference type="PANTHER" id="PTHR37534">
    <property type="entry name" value="TRANSCRIPTIONAL ACTIVATOR PROTEIN UGA3"/>
    <property type="match status" value="1"/>
</dbReference>
<keyword evidence="4" id="KW-0804">Transcription</keyword>
<keyword evidence="9" id="KW-1185">Reference proteome</keyword>
<dbReference type="InterPro" id="IPR036864">
    <property type="entry name" value="Zn2-C6_fun-type_DNA-bd_sf"/>
</dbReference>
<dbReference type="SUPFAM" id="SSF57701">
    <property type="entry name" value="Zn2/Cys6 DNA-binding domain"/>
    <property type="match status" value="1"/>
</dbReference>
<dbReference type="InterPro" id="IPR021858">
    <property type="entry name" value="Fun_TF"/>
</dbReference>
<feature type="domain" description="Zn(2)-C6 fungal-type" evidence="7">
    <location>
        <begin position="14"/>
        <end position="44"/>
    </location>
</feature>
<organism evidence="8 9">
    <name type="scientific">Penicillium angulare</name>
    <dbReference type="NCBI Taxonomy" id="116970"/>
    <lineage>
        <taxon>Eukaryota</taxon>
        <taxon>Fungi</taxon>
        <taxon>Dikarya</taxon>
        <taxon>Ascomycota</taxon>
        <taxon>Pezizomycotina</taxon>
        <taxon>Eurotiomycetes</taxon>
        <taxon>Eurotiomycetidae</taxon>
        <taxon>Eurotiales</taxon>
        <taxon>Aspergillaceae</taxon>
        <taxon>Penicillium</taxon>
    </lineage>
</organism>
<dbReference type="AlphaFoldDB" id="A0A9W9FWN1"/>
<dbReference type="SMART" id="SM00066">
    <property type="entry name" value="GAL4"/>
    <property type="match status" value="1"/>
</dbReference>
<proteinExistence type="predicted"/>
<comment type="caution">
    <text evidence="8">The sequence shown here is derived from an EMBL/GenBank/DDBJ whole genome shotgun (WGS) entry which is preliminary data.</text>
</comment>
<dbReference type="Pfam" id="PF11951">
    <property type="entry name" value="Fungal_trans_2"/>
    <property type="match status" value="1"/>
</dbReference>
<evidence type="ECO:0000256" key="6">
    <source>
        <dbReference type="SAM" id="MobiDB-lite"/>
    </source>
</evidence>
<evidence type="ECO:0000256" key="1">
    <source>
        <dbReference type="ARBA" id="ARBA00004123"/>
    </source>
</evidence>
<evidence type="ECO:0000256" key="3">
    <source>
        <dbReference type="ARBA" id="ARBA00023125"/>
    </source>
</evidence>
<name>A0A9W9FWN1_9EURO</name>
<evidence type="ECO:0000256" key="5">
    <source>
        <dbReference type="ARBA" id="ARBA00023242"/>
    </source>
</evidence>
<dbReference type="InterPro" id="IPR001138">
    <property type="entry name" value="Zn2Cys6_DnaBD"/>
</dbReference>
<dbReference type="GO" id="GO:0008270">
    <property type="term" value="F:zinc ion binding"/>
    <property type="evidence" value="ECO:0007669"/>
    <property type="project" value="InterPro"/>
</dbReference>
<dbReference type="GO" id="GO:0005634">
    <property type="term" value="C:nucleus"/>
    <property type="evidence" value="ECO:0007669"/>
    <property type="project" value="UniProtKB-SubCell"/>
</dbReference>
<evidence type="ECO:0000313" key="9">
    <source>
        <dbReference type="Proteomes" id="UP001149165"/>
    </source>
</evidence>
<comment type="subcellular location">
    <subcellularLocation>
        <location evidence="1">Nucleus</location>
    </subcellularLocation>
</comment>
<dbReference type="PROSITE" id="PS50048">
    <property type="entry name" value="ZN2_CY6_FUNGAL_2"/>
    <property type="match status" value="1"/>
</dbReference>
<dbReference type="Proteomes" id="UP001149165">
    <property type="component" value="Unassembled WGS sequence"/>
</dbReference>
<accession>A0A9W9FWN1</accession>
<dbReference type="GO" id="GO:0003677">
    <property type="term" value="F:DNA binding"/>
    <property type="evidence" value="ECO:0007669"/>
    <property type="project" value="UniProtKB-KW"/>
</dbReference>
<keyword evidence="3" id="KW-0238">DNA-binding</keyword>
<dbReference type="Gene3D" id="4.10.240.10">
    <property type="entry name" value="Zn(2)-C6 fungal-type DNA-binding domain"/>
    <property type="match status" value="1"/>
</dbReference>
<dbReference type="OrthoDB" id="10331222at2759"/>
<protein>
    <recommendedName>
        <fullName evidence="7">Zn(2)-C6 fungal-type domain-containing protein</fullName>
    </recommendedName>
</protein>
<evidence type="ECO:0000313" key="8">
    <source>
        <dbReference type="EMBL" id="KAJ5106897.1"/>
    </source>
</evidence>